<proteinExistence type="predicted"/>
<dbReference type="STRING" id="243265.plu3959"/>
<dbReference type="eggNOG" id="COG3905">
    <property type="taxonomic scope" value="Bacteria"/>
</dbReference>
<accession>Q7N0D2</accession>
<evidence type="ECO:0000259" key="1">
    <source>
        <dbReference type="Pfam" id="PF01402"/>
    </source>
</evidence>
<dbReference type="EMBL" id="BX571872">
    <property type="protein sequence ID" value="CAE16331.1"/>
    <property type="molecule type" value="Genomic_DNA"/>
</dbReference>
<dbReference type="InterPro" id="IPR013321">
    <property type="entry name" value="Arc_rbn_hlx_hlx"/>
</dbReference>
<dbReference type="PANTHER" id="PTHR40688">
    <property type="match status" value="1"/>
</dbReference>
<dbReference type="InterPro" id="IPR052991">
    <property type="entry name" value="Non-func_TypeII_TA_Antitoxin"/>
</dbReference>
<dbReference type="InterPro" id="IPR002145">
    <property type="entry name" value="CopG"/>
</dbReference>
<keyword evidence="3" id="KW-1185">Reference proteome</keyword>
<organism evidence="2 3">
    <name type="scientific">Photorhabdus laumondii subsp. laumondii (strain DSM 15139 / CIP 105565 / TT01)</name>
    <name type="common">Photorhabdus luminescens subsp. laumondii</name>
    <dbReference type="NCBI Taxonomy" id="243265"/>
    <lineage>
        <taxon>Bacteria</taxon>
        <taxon>Pseudomonadati</taxon>
        <taxon>Pseudomonadota</taxon>
        <taxon>Gammaproteobacteria</taxon>
        <taxon>Enterobacterales</taxon>
        <taxon>Morganellaceae</taxon>
        <taxon>Photorhabdus</taxon>
    </lineage>
</organism>
<dbReference type="GO" id="GO:0043565">
    <property type="term" value="F:sequence-specific DNA binding"/>
    <property type="evidence" value="ECO:0007669"/>
    <property type="project" value="UniProtKB-ARBA"/>
</dbReference>
<dbReference type="Gene3D" id="1.10.1220.10">
    <property type="entry name" value="Met repressor-like"/>
    <property type="match status" value="1"/>
</dbReference>
<dbReference type="AlphaFoldDB" id="Q7N0D2"/>
<protein>
    <submittedName>
        <fullName evidence="2">Photorhabdus luminescens subsp. laumondii TTO1 complete genome segment 14/17</fullName>
    </submittedName>
</protein>
<dbReference type="Pfam" id="PF01402">
    <property type="entry name" value="RHH_1"/>
    <property type="match status" value="1"/>
</dbReference>
<sequence length="86" mass="9586">MEALMSISAKQTITAQIPIKLATAINDLAKELDRSKSWIIKEALTSMIEEREHRHQMILAGLADVDTGRIVNHSDVINFASKLKKS</sequence>
<dbReference type="PANTHER" id="PTHR40688:SF2">
    <property type="entry name" value="RIBBON-HELIX-HELIX PROTEIN COPG DOMAIN-CONTAINING PROTEIN"/>
    <property type="match status" value="1"/>
</dbReference>
<dbReference type="HOGENOM" id="CLU_155311_4_1_6"/>
<dbReference type="Proteomes" id="UP000002514">
    <property type="component" value="Chromosome"/>
</dbReference>
<evidence type="ECO:0000313" key="2">
    <source>
        <dbReference type="EMBL" id="CAE16331.1"/>
    </source>
</evidence>
<dbReference type="InterPro" id="IPR010985">
    <property type="entry name" value="Ribbon_hlx_hlx"/>
</dbReference>
<name>Q7N0D2_PHOLL</name>
<dbReference type="KEGG" id="plu:plu3959"/>
<dbReference type="SUPFAM" id="SSF47598">
    <property type="entry name" value="Ribbon-helix-helix"/>
    <property type="match status" value="1"/>
</dbReference>
<gene>
    <name evidence="2" type="ordered locus">plu3959</name>
</gene>
<feature type="domain" description="Ribbon-helix-helix protein CopG" evidence="1">
    <location>
        <begin position="13"/>
        <end position="46"/>
    </location>
</feature>
<evidence type="ECO:0000313" key="3">
    <source>
        <dbReference type="Proteomes" id="UP000002514"/>
    </source>
</evidence>
<dbReference type="CDD" id="cd22233">
    <property type="entry name" value="RHH_CopAso-like"/>
    <property type="match status" value="1"/>
</dbReference>
<reference evidence="3" key="1">
    <citation type="journal article" date="2003" name="Nat. Biotechnol.">
        <title>The genome sequence of the entomopathogenic bacterium Photorhabdus luminescens.</title>
        <authorList>
            <person name="Duchaud E."/>
            <person name="Rusniok C."/>
            <person name="Frangeul L."/>
            <person name="Buchrieser C."/>
            <person name="Givaudan A."/>
            <person name="Taourit S."/>
            <person name="Bocs S."/>
            <person name="Boursaux-Eude C."/>
            <person name="Chandler M."/>
            <person name="Charles J.-F."/>
            <person name="Dassa E."/>
            <person name="Derose R."/>
            <person name="Derzelle S."/>
            <person name="Freyssinet G."/>
            <person name="Gaudriault S."/>
            <person name="Medigue C."/>
            <person name="Lanois A."/>
            <person name="Powell K."/>
            <person name="Siguier P."/>
            <person name="Vincent R."/>
            <person name="Wingate V."/>
            <person name="Zouine M."/>
            <person name="Glaser P."/>
            <person name="Boemare N."/>
            <person name="Danchin A."/>
            <person name="Kunst F."/>
        </authorList>
    </citation>
    <scope>NUCLEOTIDE SEQUENCE [LARGE SCALE GENOMIC DNA]</scope>
    <source>
        <strain evidence="3">DSM 15139 / CIP 105565 / TT01</strain>
    </source>
</reference>
<dbReference type="GO" id="GO:0006355">
    <property type="term" value="P:regulation of DNA-templated transcription"/>
    <property type="evidence" value="ECO:0007669"/>
    <property type="project" value="InterPro"/>
</dbReference>